<organism evidence="4 5">
    <name type="scientific">Deinococcus metalli</name>
    <dbReference type="NCBI Taxonomy" id="1141878"/>
    <lineage>
        <taxon>Bacteria</taxon>
        <taxon>Thermotogati</taxon>
        <taxon>Deinococcota</taxon>
        <taxon>Deinococci</taxon>
        <taxon>Deinococcales</taxon>
        <taxon>Deinococcaceae</taxon>
        <taxon>Deinococcus</taxon>
    </lineage>
</organism>
<dbReference type="Pfam" id="PF07883">
    <property type="entry name" value="Cupin_2"/>
    <property type="match status" value="1"/>
</dbReference>
<evidence type="ECO:0000313" key="6">
    <source>
        <dbReference type="Proteomes" id="UP000619376"/>
    </source>
</evidence>
<dbReference type="Gene3D" id="2.60.120.10">
    <property type="entry name" value="Jelly Rolls"/>
    <property type="match status" value="1"/>
</dbReference>
<dbReference type="EMBL" id="BNAJ01000016">
    <property type="protein sequence ID" value="GHF62316.1"/>
    <property type="molecule type" value="Genomic_DNA"/>
</dbReference>
<feature type="domain" description="Cupin type-2" evidence="2">
    <location>
        <begin position="57"/>
        <end position="104"/>
    </location>
</feature>
<reference evidence="6" key="2">
    <citation type="journal article" date="2019" name="Int. J. Syst. Evol. Microbiol.">
        <title>The Global Catalogue of Microorganisms (GCM) 10K type strain sequencing project: providing services to taxonomists for standard genome sequencing and annotation.</title>
        <authorList>
            <consortium name="The Broad Institute Genomics Platform"/>
            <consortium name="The Broad Institute Genome Sequencing Center for Infectious Disease"/>
            <person name="Wu L."/>
            <person name="Ma J."/>
        </authorList>
    </citation>
    <scope>NUCLEOTIDE SEQUENCE [LARGE SCALE GENOMIC DNA]</scope>
    <source>
        <strain evidence="6">CGMCC 1.18437</strain>
    </source>
</reference>
<dbReference type="AlphaFoldDB" id="A0A7W8KJ53"/>
<protein>
    <submittedName>
        <fullName evidence="4">Uncharacterized protein YjlB</fullName>
    </submittedName>
</protein>
<dbReference type="SUPFAM" id="SSF51182">
    <property type="entry name" value="RmlC-like cupins"/>
    <property type="match status" value="1"/>
</dbReference>
<dbReference type="EMBL" id="JACHFK010000016">
    <property type="protein sequence ID" value="MBB5378870.1"/>
    <property type="molecule type" value="Genomic_DNA"/>
</dbReference>
<evidence type="ECO:0000313" key="3">
    <source>
        <dbReference type="EMBL" id="GHF62316.1"/>
    </source>
</evidence>
<dbReference type="PIRSF" id="PIRSF019307">
    <property type="entry name" value="UCP019307"/>
    <property type="match status" value="1"/>
</dbReference>
<dbReference type="InterPro" id="IPR011051">
    <property type="entry name" value="RmlC_Cupin_sf"/>
</dbReference>
<name>A0A7W8KJ53_9DEIO</name>
<proteinExistence type="predicted"/>
<reference evidence="4 5" key="3">
    <citation type="submission" date="2020-08" db="EMBL/GenBank/DDBJ databases">
        <title>Genomic Encyclopedia of Type Strains, Phase IV (KMG-IV): sequencing the most valuable type-strain genomes for metagenomic binning, comparative biology and taxonomic classification.</title>
        <authorList>
            <person name="Goeker M."/>
        </authorList>
    </citation>
    <scope>NUCLEOTIDE SEQUENCE [LARGE SCALE GENOMIC DNA]</scope>
    <source>
        <strain evidence="4 5">DSM 27521</strain>
    </source>
</reference>
<reference evidence="3" key="4">
    <citation type="submission" date="2024-05" db="EMBL/GenBank/DDBJ databases">
        <authorList>
            <person name="Sun Q."/>
            <person name="Zhou Y."/>
        </authorList>
    </citation>
    <scope>NUCLEOTIDE SEQUENCE</scope>
    <source>
        <strain evidence="3">CGMCC 1.18437</strain>
    </source>
</reference>
<evidence type="ECO:0000313" key="4">
    <source>
        <dbReference type="EMBL" id="MBB5378870.1"/>
    </source>
</evidence>
<keyword evidence="6" id="KW-1185">Reference proteome</keyword>
<dbReference type="InterPro" id="IPR013096">
    <property type="entry name" value="Cupin_2"/>
</dbReference>
<dbReference type="RefSeq" id="WP_184115690.1">
    <property type="nucleotide sequence ID" value="NZ_BNAJ01000016.1"/>
</dbReference>
<dbReference type="InterPro" id="IPR047121">
    <property type="entry name" value="YjiB-like"/>
</dbReference>
<dbReference type="PANTHER" id="PTHR36448:SF2">
    <property type="entry name" value="CUPIN TYPE-1 DOMAIN-CONTAINING PROTEIN"/>
    <property type="match status" value="1"/>
</dbReference>
<dbReference type="InterPro" id="IPR014500">
    <property type="entry name" value="UCP019307_cupin"/>
</dbReference>
<feature type="compositionally biased region" description="Basic and acidic residues" evidence="1">
    <location>
        <begin position="127"/>
        <end position="141"/>
    </location>
</feature>
<evidence type="ECO:0000313" key="5">
    <source>
        <dbReference type="Proteomes" id="UP000539473"/>
    </source>
</evidence>
<evidence type="ECO:0000256" key="1">
    <source>
        <dbReference type="SAM" id="MobiDB-lite"/>
    </source>
</evidence>
<evidence type="ECO:0000259" key="2">
    <source>
        <dbReference type="Pfam" id="PF07883"/>
    </source>
</evidence>
<reference evidence="3" key="1">
    <citation type="journal article" date="2014" name="Int. J. Syst. Evol. Microbiol.">
        <title>Complete genome of a new Firmicutes species belonging to the dominant human colonic microbiota ('Ruminococcus bicirculans') reveals two chromosomes and a selective capacity to utilize plant glucans.</title>
        <authorList>
            <consortium name="NISC Comparative Sequencing Program"/>
            <person name="Wegmann U."/>
            <person name="Louis P."/>
            <person name="Goesmann A."/>
            <person name="Henrissat B."/>
            <person name="Duncan S.H."/>
            <person name="Flint H.J."/>
        </authorList>
    </citation>
    <scope>NUCLEOTIDE SEQUENCE</scope>
    <source>
        <strain evidence="3">CGMCC 1.18437</strain>
    </source>
</reference>
<dbReference type="InterPro" id="IPR014710">
    <property type="entry name" value="RmlC-like_jellyroll"/>
</dbReference>
<dbReference type="Proteomes" id="UP000539473">
    <property type="component" value="Unassembled WGS sequence"/>
</dbReference>
<dbReference type="CDD" id="cd02219">
    <property type="entry name" value="cupin_YjlB-like"/>
    <property type="match status" value="1"/>
</dbReference>
<comment type="caution">
    <text evidence="4">The sequence shown here is derived from an EMBL/GenBank/DDBJ whole genome shotgun (WGS) entry which is preliminary data.</text>
</comment>
<feature type="region of interest" description="Disordered" evidence="1">
    <location>
        <begin position="127"/>
        <end position="152"/>
    </location>
</feature>
<gene>
    <name evidence="3" type="ORF">GCM10017781_43000</name>
    <name evidence="4" type="ORF">HNQ07_004377</name>
</gene>
<dbReference type="Proteomes" id="UP000619376">
    <property type="component" value="Unassembled WGS sequence"/>
</dbReference>
<accession>A0A7W8KJ53</accession>
<sequence>MPAEELLLAPNGRVPNSALPVRVYRAALKDRSPERIGAHLAAREWTNSWQNGIYPYHHYHSTAHEVLVIARGHVTVTLGGEGGPHLALAAGDVLLLPAGTGHRRDSGSDDLLVVGAYAGGRAWDTCRPEQTDPDAARERTARVPLWTHEPAG</sequence>
<dbReference type="PANTHER" id="PTHR36448">
    <property type="entry name" value="BLR7373 PROTEIN"/>
    <property type="match status" value="1"/>
</dbReference>